<evidence type="ECO:0000256" key="1">
    <source>
        <dbReference type="ARBA" id="ARBA00022691"/>
    </source>
</evidence>
<name>A0A1F4SSB5_UNCSA</name>
<accession>A0A1F4SSB5</accession>
<dbReference type="GO" id="GO:0046872">
    <property type="term" value="F:metal ion binding"/>
    <property type="evidence" value="ECO:0007669"/>
    <property type="project" value="UniProtKB-KW"/>
</dbReference>
<dbReference type="AlphaFoldDB" id="A0A1F4SSB5"/>
<dbReference type="SUPFAM" id="SSF102114">
    <property type="entry name" value="Radical SAM enzymes"/>
    <property type="match status" value="2"/>
</dbReference>
<dbReference type="SFLD" id="SFLDS00029">
    <property type="entry name" value="Radical_SAM"/>
    <property type="match status" value="1"/>
</dbReference>
<dbReference type="Pfam" id="PF04055">
    <property type="entry name" value="Radical_SAM"/>
    <property type="match status" value="1"/>
</dbReference>
<dbReference type="InterPro" id="IPR007197">
    <property type="entry name" value="rSAM"/>
</dbReference>
<dbReference type="InterPro" id="IPR013785">
    <property type="entry name" value="Aldolase_TIM"/>
</dbReference>
<dbReference type="Proteomes" id="UP000178417">
    <property type="component" value="Unassembled WGS sequence"/>
</dbReference>
<dbReference type="InterPro" id="IPR058240">
    <property type="entry name" value="rSAM_sf"/>
</dbReference>
<evidence type="ECO:0000313" key="8">
    <source>
        <dbReference type="Proteomes" id="UP000178417"/>
    </source>
</evidence>
<dbReference type="Pfam" id="PF13186">
    <property type="entry name" value="SPASM"/>
    <property type="match status" value="1"/>
</dbReference>
<reference evidence="7 8" key="1">
    <citation type="journal article" date="2016" name="Nat. Commun.">
        <title>Thousands of microbial genomes shed light on interconnected biogeochemical processes in an aquifer system.</title>
        <authorList>
            <person name="Anantharaman K."/>
            <person name="Brown C.T."/>
            <person name="Hug L.A."/>
            <person name="Sharon I."/>
            <person name="Castelle C.J."/>
            <person name="Probst A.J."/>
            <person name="Thomas B.C."/>
            <person name="Singh A."/>
            <person name="Wilkins M.J."/>
            <person name="Karaoz U."/>
            <person name="Brodie E.L."/>
            <person name="Williams K.H."/>
            <person name="Hubbard S.S."/>
            <person name="Banfield J.F."/>
        </authorList>
    </citation>
    <scope>NUCLEOTIDE SEQUENCE [LARGE SCALE GENOMIC DNA]</scope>
</reference>
<keyword evidence="4" id="KW-0411">Iron-sulfur</keyword>
<evidence type="ECO:0000313" key="7">
    <source>
        <dbReference type="EMBL" id="OGC22563.1"/>
    </source>
</evidence>
<keyword evidence="1" id="KW-0949">S-adenosyl-L-methionine</keyword>
<dbReference type="STRING" id="1802579.A2310_07340"/>
<dbReference type="CDD" id="cd21109">
    <property type="entry name" value="SPASM"/>
    <property type="match status" value="1"/>
</dbReference>
<sequence>MFDINFFMKAYKFSKEMLNGEKFDKNYIIDQFEQFRSKDPVVYNIETTNACNMKCKMCPRTTRMTRKIETINREVFINILNQLRPWSKEEWSDWERFVKENYNIEKDEQSENNFFLYIIPKVIQLHGYGDPLLDKNMGEYVKLLTEKGFYSYFSCNPANINIENTIKMFENGLSYIKYSIESVDDEKHKEIRGEASNFTDSYNKILQLINIKKQKGYKTTIIITMLDLNNSWQKEEYQKLKDAFCGLDVYVYLKSEDQQWYRKDFHGTNSVHWSEICKHPWMSMTIKSNADVVMCMEDYNNEIILGNAKENSLYDIWNGEKYNEFRKNHYDLAKGIKCTKECDMHLAGEYLKG</sequence>
<keyword evidence="2" id="KW-0479">Metal-binding</keyword>
<evidence type="ECO:0000259" key="6">
    <source>
        <dbReference type="Pfam" id="PF13186"/>
    </source>
</evidence>
<evidence type="ECO:0000256" key="4">
    <source>
        <dbReference type="ARBA" id="ARBA00023014"/>
    </source>
</evidence>
<feature type="domain" description="4Fe4S-binding SPASM" evidence="6">
    <location>
        <begin position="277"/>
        <end position="331"/>
    </location>
</feature>
<gene>
    <name evidence="7" type="ORF">A2310_07340</name>
</gene>
<dbReference type="GO" id="GO:0051536">
    <property type="term" value="F:iron-sulfur cluster binding"/>
    <property type="evidence" value="ECO:0007669"/>
    <property type="project" value="UniProtKB-KW"/>
</dbReference>
<organism evidence="7 8">
    <name type="scientific">candidate division WOR-1 bacterium RIFOXYB2_FULL_37_13</name>
    <dbReference type="NCBI Taxonomy" id="1802579"/>
    <lineage>
        <taxon>Bacteria</taxon>
        <taxon>Bacillati</taxon>
        <taxon>Saganbacteria</taxon>
    </lineage>
</organism>
<dbReference type="InterPro" id="IPR050377">
    <property type="entry name" value="Radical_SAM_PqqE_MftC-like"/>
</dbReference>
<evidence type="ECO:0000256" key="2">
    <source>
        <dbReference type="ARBA" id="ARBA00022723"/>
    </source>
</evidence>
<proteinExistence type="predicted"/>
<dbReference type="CDD" id="cd01335">
    <property type="entry name" value="Radical_SAM"/>
    <property type="match status" value="1"/>
</dbReference>
<keyword evidence="3" id="KW-0408">Iron</keyword>
<feature type="domain" description="Radical SAM core" evidence="5">
    <location>
        <begin position="45"/>
        <end position="228"/>
    </location>
</feature>
<evidence type="ECO:0008006" key="9">
    <source>
        <dbReference type="Google" id="ProtNLM"/>
    </source>
</evidence>
<dbReference type="InterPro" id="IPR023885">
    <property type="entry name" value="4Fe4S-binding_SPASM_dom"/>
</dbReference>
<dbReference type="PANTHER" id="PTHR11228:SF7">
    <property type="entry name" value="PQQA PEPTIDE CYCLASE"/>
    <property type="match status" value="1"/>
</dbReference>
<dbReference type="PANTHER" id="PTHR11228">
    <property type="entry name" value="RADICAL SAM DOMAIN PROTEIN"/>
    <property type="match status" value="1"/>
</dbReference>
<evidence type="ECO:0000256" key="3">
    <source>
        <dbReference type="ARBA" id="ARBA00023004"/>
    </source>
</evidence>
<protein>
    <recommendedName>
        <fullName evidence="9">Radical SAM protein</fullName>
    </recommendedName>
</protein>
<comment type="caution">
    <text evidence="7">The sequence shown here is derived from an EMBL/GenBank/DDBJ whole genome shotgun (WGS) entry which is preliminary data.</text>
</comment>
<dbReference type="Gene3D" id="3.20.20.70">
    <property type="entry name" value="Aldolase class I"/>
    <property type="match status" value="1"/>
</dbReference>
<evidence type="ECO:0000259" key="5">
    <source>
        <dbReference type="Pfam" id="PF04055"/>
    </source>
</evidence>
<dbReference type="GO" id="GO:0003824">
    <property type="term" value="F:catalytic activity"/>
    <property type="evidence" value="ECO:0007669"/>
    <property type="project" value="InterPro"/>
</dbReference>
<dbReference type="EMBL" id="MEUB01000027">
    <property type="protein sequence ID" value="OGC22563.1"/>
    <property type="molecule type" value="Genomic_DNA"/>
</dbReference>